<keyword evidence="3" id="KW-1185">Reference proteome</keyword>
<accession>A0A0N4WKR9</accession>
<evidence type="ECO:0000313" key="4">
    <source>
        <dbReference type="WBParaSite" id="HPLM_0001169201-mRNA-1"/>
    </source>
</evidence>
<organism evidence="4">
    <name type="scientific">Haemonchus placei</name>
    <name type="common">Barber's pole worm</name>
    <dbReference type="NCBI Taxonomy" id="6290"/>
    <lineage>
        <taxon>Eukaryota</taxon>
        <taxon>Metazoa</taxon>
        <taxon>Ecdysozoa</taxon>
        <taxon>Nematoda</taxon>
        <taxon>Chromadorea</taxon>
        <taxon>Rhabditida</taxon>
        <taxon>Rhabditina</taxon>
        <taxon>Rhabditomorpha</taxon>
        <taxon>Strongyloidea</taxon>
        <taxon>Trichostrongylidae</taxon>
        <taxon>Haemonchus</taxon>
    </lineage>
</organism>
<evidence type="ECO:0000313" key="3">
    <source>
        <dbReference type="Proteomes" id="UP000268014"/>
    </source>
</evidence>
<dbReference type="InterPro" id="IPR003609">
    <property type="entry name" value="Pan_app"/>
</dbReference>
<dbReference type="SUPFAM" id="SSF57414">
    <property type="entry name" value="Hairpin loop containing domain-like"/>
    <property type="match status" value="1"/>
</dbReference>
<reference evidence="2 3" key="2">
    <citation type="submission" date="2018-11" db="EMBL/GenBank/DDBJ databases">
        <authorList>
            <consortium name="Pathogen Informatics"/>
        </authorList>
    </citation>
    <scope>NUCLEOTIDE SEQUENCE [LARGE SCALE GENOMIC DNA]</scope>
    <source>
        <strain evidence="2 3">MHpl1</strain>
    </source>
</reference>
<dbReference type="OrthoDB" id="5869676at2759"/>
<dbReference type="CDD" id="cd01099">
    <property type="entry name" value="PAN_AP_HGF"/>
    <property type="match status" value="1"/>
</dbReference>
<dbReference type="STRING" id="6290.A0A0N4WKR9"/>
<name>A0A0N4WKR9_HAEPC</name>
<gene>
    <name evidence="2" type="ORF">HPLM_LOCUS11684</name>
</gene>
<protein>
    <submittedName>
        <fullName evidence="4">Apple domain-containing protein</fullName>
    </submittedName>
</protein>
<dbReference type="PROSITE" id="PS50948">
    <property type="entry name" value="PAN"/>
    <property type="match status" value="1"/>
</dbReference>
<feature type="domain" description="Apple" evidence="1">
    <location>
        <begin position="47"/>
        <end position="125"/>
    </location>
</feature>
<reference evidence="4" key="1">
    <citation type="submission" date="2017-02" db="UniProtKB">
        <authorList>
            <consortium name="WormBaseParasite"/>
        </authorList>
    </citation>
    <scope>IDENTIFICATION</scope>
</reference>
<dbReference type="Gene3D" id="3.50.4.10">
    <property type="entry name" value="Hepatocyte Growth Factor"/>
    <property type="match status" value="1"/>
</dbReference>
<sequence>MWFVFEAGVAGTELLEPTLYCAFVDTSLAPYFVDISSGLSGVNSDKCFLELPNFVLEGTALAIETEISHQECKCRCLVGESRYGEACQSFQYYFDSNTCLIYKQNRSLVSVNSLLCFALFDLQTCPQGAPVEEIHIAKPTVDSNFTSPQKETINDVT</sequence>
<dbReference type="AlphaFoldDB" id="A0A0N4WKR9"/>
<dbReference type="Proteomes" id="UP000268014">
    <property type="component" value="Unassembled WGS sequence"/>
</dbReference>
<dbReference type="SMART" id="SM00473">
    <property type="entry name" value="PAN_AP"/>
    <property type="match status" value="1"/>
</dbReference>
<evidence type="ECO:0000313" key="2">
    <source>
        <dbReference type="EMBL" id="VDO43529.1"/>
    </source>
</evidence>
<proteinExistence type="predicted"/>
<dbReference type="Pfam" id="PF00024">
    <property type="entry name" value="PAN_1"/>
    <property type="match status" value="1"/>
</dbReference>
<evidence type="ECO:0000259" key="1">
    <source>
        <dbReference type="PROSITE" id="PS50948"/>
    </source>
</evidence>
<dbReference type="EMBL" id="UZAF01017634">
    <property type="protein sequence ID" value="VDO43529.1"/>
    <property type="molecule type" value="Genomic_DNA"/>
</dbReference>
<dbReference type="WBParaSite" id="HPLM_0001169201-mRNA-1">
    <property type="protein sequence ID" value="HPLM_0001169201-mRNA-1"/>
    <property type="gene ID" value="HPLM_0001169201"/>
</dbReference>